<dbReference type="OrthoDB" id="5240834at2"/>
<feature type="transmembrane region" description="Helical" evidence="1">
    <location>
        <begin position="134"/>
        <end position="153"/>
    </location>
</feature>
<protein>
    <submittedName>
        <fullName evidence="2">DUF2079 domain-containing protein</fullName>
    </submittedName>
</protein>
<sequence>MTATDSAPRSAPSRSSASTTMSRASPWIAPLAVAAFVTAAYVWYSSWQWSQIAVKSWDLSIFTQLLQRYSHGEAPIVSVKGDGFNLLGDHFHPLLALLTPIFALFPYAFTLLVIQALCFGAAAGMFVATASRVLNSRVSGVLLGLAFGLSWGLQYATEAQFHEIALAVPLLTGAMGAIVEKRYRAAVFWAAPLVFVKEDLGLTVLMIGLVIAYLERSTRGLWLALWGLVWFALAIFVVLPLLNPDGAWAYGSNASPGGFLANPDTWFHGSKTHTVLLLLATTAGLLVLSPLTLVMAPTLAWRFLSTNHGYWGPEWHYSTVLMPIAFAIVLDGARRASASEWAWLRQYSKHAVAVAVTVAAMLLPQLPLADPLRPGAWETPDRATDAAAISASIPAGATVETDIGIMSYLVDDHEVFWLGNTNPAPDCLVIDRGRGGTPDDWGDVIDVAERLHPDVTYQHVLTAGEMELACATG</sequence>
<gene>
    <name evidence="2" type="ORF">FVP60_04145</name>
</gene>
<dbReference type="EMBL" id="VRSW01000001">
    <property type="protein sequence ID" value="TXK06156.1"/>
    <property type="molecule type" value="Genomic_DNA"/>
</dbReference>
<proteinExistence type="predicted"/>
<dbReference type="InterPro" id="IPR018650">
    <property type="entry name" value="STSV1_Orf64"/>
</dbReference>
<keyword evidence="1" id="KW-1133">Transmembrane helix</keyword>
<evidence type="ECO:0000313" key="2">
    <source>
        <dbReference type="EMBL" id="TXK06156.1"/>
    </source>
</evidence>
<feature type="transmembrane region" description="Helical" evidence="1">
    <location>
        <begin position="275"/>
        <end position="295"/>
    </location>
</feature>
<comment type="caution">
    <text evidence="2">The sequence shown here is derived from an EMBL/GenBank/DDBJ whole genome shotgun (WGS) entry which is preliminary data.</text>
</comment>
<feature type="transmembrane region" description="Helical" evidence="1">
    <location>
        <begin position="24"/>
        <end position="44"/>
    </location>
</feature>
<keyword evidence="3" id="KW-1185">Reference proteome</keyword>
<accession>A0A5C8HPW6</accession>
<organism evidence="2 3">
    <name type="scientific">Microbacterium mitrae</name>
    <dbReference type="NCBI Taxonomy" id="664640"/>
    <lineage>
        <taxon>Bacteria</taxon>
        <taxon>Bacillati</taxon>
        <taxon>Actinomycetota</taxon>
        <taxon>Actinomycetes</taxon>
        <taxon>Micrococcales</taxon>
        <taxon>Microbacteriaceae</taxon>
        <taxon>Microbacterium</taxon>
    </lineage>
</organism>
<evidence type="ECO:0000313" key="3">
    <source>
        <dbReference type="Proteomes" id="UP000321196"/>
    </source>
</evidence>
<dbReference type="AlphaFoldDB" id="A0A5C8HPW6"/>
<dbReference type="Pfam" id="PF09852">
    <property type="entry name" value="DUF2079"/>
    <property type="match status" value="1"/>
</dbReference>
<dbReference type="RefSeq" id="WP_147824965.1">
    <property type="nucleotide sequence ID" value="NZ_BAAARG010000001.1"/>
</dbReference>
<feature type="transmembrane region" description="Helical" evidence="1">
    <location>
        <begin position="186"/>
        <end position="214"/>
    </location>
</feature>
<evidence type="ECO:0000256" key="1">
    <source>
        <dbReference type="SAM" id="Phobius"/>
    </source>
</evidence>
<name>A0A5C8HPW6_9MICO</name>
<feature type="transmembrane region" description="Helical" evidence="1">
    <location>
        <begin position="220"/>
        <end position="242"/>
    </location>
</feature>
<keyword evidence="1" id="KW-0812">Transmembrane</keyword>
<keyword evidence="1" id="KW-0472">Membrane</keyword>
<feature type="transmembrane region" description="Helical" evidence="1">
    <location>
        <begin position="94"/>
        <end position="127"/>
    </location>
</feature>
<dbReference type="Proteomes" id="UP000321196">
    <property type="component" value="Unassembled WGS sequence"/>
</dbReference>
<reference evidence="2 3" key="1">
    <citation type="submission" date="2019-08" db="EMBL/GenBank/DDBJ databases">
        <authorList>
            <person name="Dong K."/>
        </authorList>
    </citation>
    <scope>NUCLEOTIDE SEQUENCE [LARGE SCALE GENOMIC DNA]</scope>
    <source>
        <strain evidence="2 3">M4-8</strain>
    </source>
</reference>